<dbReference type="HOGENOM" id="CLU_138435_0_1_9"/>
<accession>E7N292</accession>
<protein>
    <submittedName>
        <fullName evidence="2">PTS system glucitol/sorbitol-specific IIA component</fullName>
    </submittedName>
</protein>
<organism evidence="2 3">
    <name type="scientific">Selenomonas artemidis F0399</name>
    <dbReference type="NCBI Taxonomy" id="749551"/>
    <lineage>
        <taxon>Bacteria</taxon>
        <taxon>Bacillati</taxon>
        <taxon>Bacillota</taxon>
        <taxon>Negativicutes</taxon>
        <taxon>Selenomonadales</taxon>
        <taxon>Selenomonadaceae</taxon>
        <taxon>Selenomonas</taxon>
    </lineage>
</organism>
<reference evidence="2 3" key="1">
    <citation type="submission" date="2010-08" db="EMBL/GenBank/DDBJ databases">
        <authorList>
            <person name="Weinstock G."/>
            <person name="Sodergren E."/>
            <person name="Clifton S."/>
            <person name="Fulton L."/>
            <person name="Fulton B."/>
            <person name="Courtney L."/>
            <person name="Fronick C."/>
            <person name="Harrison M."/>
            <person name="Strong C."/>
            <person name="Farmer C."/>
            <person name="Delahaunty K."/>
            <person name="Markovic C."/>
            <person name="Hall O."/>
            <person name="Minx P."/>
            <person name="Tomlinson C."/>
            <person name="Mitreva M."/>
            <person name="Hou S."/>
            <person name="Chen J."/>
            <person name="Wollam A."/>
            <person name="Pepin K.H."/>
            <person name="Johnson M."/>
            <person name="Bhonagiri V."/>
            <person name="Zhang X."/>
            <person name="Suruliraj S."/>
            <person name="Warren W."/>
            <person name="Chinwalla A."/>
            <person name="Mardis E.R."/>
            <person name="Wilson R.K."/>
        </authorList>
    </citation>
    <scope>NUCLEOTIDE SEQUENCE [LARGE SCALE GENOMIC DNA]</scope>
    <source>
        <strain evidence="2 3">F0399</strain>
    </source>
</reference>
<dbReference type="SUPFAM" id="SSF141530">
    <property type="entry name" value="PTSIIA/GutA-like"/>
    <property type="match status" value="1"/>
</dbReference>
<gene>
    <name evidence="2" type="ORF">HMPREF9555_01103</name>
</gene>
<dbReference type="PANTHER" id="PTHR40398">
    <property type="entry name" value="PTS SYSTEM GLUCITOL/SORBITOL-SPECIFIC EIIA COMPONENT"/>
    <property type="match status" value="1"/>
</dbReference>
<keyword evidence="3" id="KW-1185">Reference proteome</keyword>
<dbReference type="GO" id="GO:0008982">
    <property type="term" value="F:protein-N(PI)-phosphohistidine-sugar phosphotransferase activity"/>
    <property type="evidence" value="ECO:0007669"/>
    <property type="project" value="InterPro"/>
</dbReference>
<evidence type="ECO:0000313" key="2">
    <source>
        <dbReference type="EMBL" id="EFW29874.1"/>
    </source>
</evidence>
<dbReference type="Proteomes" id="UP000004633">
    <property type="component" value="Unassembled WGS sequence"/>
</dbReference>
<dbReference type="STRING" id="749551.HMPREF9555_01103"/>
<proteinExistence type="predicted"/>
<evidence type="ECO:0000313" key="3">
    <source>
        <dbReference type="Proteomes" id="UP000004633"/>
    </source>
</evidence>
<dbReference type="InterPro" id="IPR004716">
    <property type="entry name" value="PTS_IIA_glucitol/sorbitol-sp"/>
</dbReference>
<dbReference type="GO" id="GO:0009401">
    <property type="term" value="P:phosphoenolpyruvate-dependent sugar phosphotransferase system"/>
    <property type="evidence" value="ECO:0007669"/>
    <property type="project" value="InterPro"/>
</dbReference>
<dbReference type="GO" id="GO:0016301">
    <property type="term" value="F:kinase activity"/>
    <property type="evidence" value="ECO:0007669"/>
    <property type="project" value="TreeGrafter"/>
</dbReference>
<dbReference type="AlphaFoldDB" id="E7N292"/>
<sequence length="123" mass="13349">MKFYCEITSWGEEALHFLDDPSANFIVIFDNNAPAELAEFSVLHTTANYNEDPAVGDTMIICDKAFDITAVGDEALHTLRQIGHCTLSFKGGTAPERPGCIMLAGDTPLTAADFKMGATIEVY</sequence>
<evidence type="ECO:0000256" key="1">
    <source>
        <dbReference type="PROSITE-ProRule" id="PRU00420"/>
    </source>
</evidence>
<dbReference type="Pfam" id="PF03829">
    <property type="entry name" value="PTSIIA_gutA"/>
    <property type="match status" value="1"/>
</dbReference>
<comment type="caution">
    <text evidence="2">The sequence shown here is derived from an EMBL/GenBank/DDBJ whole genome shotgun (WGS) entry which is preliminary data.</text>
</comment>
<dbReference type="Gene3D" id="2.40.33.40">
    <property type="entry name" value="Phosphotransferase system, glucitol/sorbitol-specific IIA component"/>
    <property type="match status" value="1"/>
</dbReference>
<dbReference type="GO" id="GO:0005737">
    <property type="term" value="C:cytoplasm"/>
    <property type="evidence" value="ECO:0007669"/>
    <property type="project" value="InterPro"/>
</dbReference>
<name>E7N292_9FIRM</name>
<dbReference type="EMBL" id="AECV01000016">
    <property type="protein sequence ID" value="EFW29874.1"/>
    <property type="molecule type" value="Genomic_DNA"/>
</dbReference>
<dbReference type="InterPro" id="IPR036665">
    <property type="entry name" value="PTS_IIA_glucitol/sorbitol_sf"/>
</dbReference>
<dbReference type="RefSeq" id="WP_009349768.1">
    <property type="nucleotide sequence ID" value="NZ_GL638136.1"/>
</dbReference>
<dbReference type="PANTHER" id="PTHR40398:SF1">
    <property type="entry name" value="PTS SYSTEM GLUCITOL_SORBITOL-SPECIFIC EIIA COMPONENT"/>
    <property type="match status" value="1"/>
</dbReference>
<dbReference type="PROSITE" id="PS51097">
    <property type="entry name" value="PTS_EIIA_TYPE_5"/>
    <property type="match status" value="1"/>
</dbReference>
<feature type="modified residue" description="Phosphohistidine; by HPr" evidence="1">
    <location>
        <position position="44"/>
    </location>
</feature>